<keyword evidence="2" id="KW-0238">DNA-binding</keyword>
<name>A0A348HD78_9GAMM</name>
<keyword evidence="5" id="KW-0067">ATP-binding</keyword>
<keyword evidence="1" id="KW-0805">Transcription regulation</keyword>
<dbReference type="PANTHER" id="PTHR47893:SF1">
    <property type="entry name" value="REGULATORY PROTEIN PCHR"/>
    <property type="match status" value="1"/>
</dbReference>
<dbReference type="OrthoDB" id="5622169at2"/>
<keyword evidence="3" id="KW-0804">Transcription</keyword>
<reference evidence="5 6" key="1">
    <citation type="submission" date="2018-09" db="EMBL/GenBank/DDBJ databases">
        <title>Zymobacter palmae IAM14233 (=T109) whole genome analysis.</title>
        <authorList>
            <person name="Yanase H."/>
        </authorList>
    </citation>
    <scope>NUCLEOTIDE SEQUENCE [LARGE SCALE GENOMIC DNA]</scope>
    <source>
        <strain evidence="5 6">IAM14233</strain>
    </source>
</reference>
<dbReference type="Gene3D" id="1.10.10.60">
    <property type="entry name" value="Homeodomain-like"/>
    <property type="match status" value="1"/>
</dbReference>
<dbReference type="STRING" id="1123510.GCA_000620025_01567"/>
<dbReference type="EMBL" id="AP018933">
    <property type="protein sequence ID" value="BBG29580.1"/>
    <property type="molecule type" value="Genomic_DNA"/>
</dbReference>
<keyword evidence="6" id="KW-1185">Reference proteome</keyword>
<dbReference type="GO" id="GO:0003700">
    <property type="term" value="F:DNA-binding transcription factor activity"/>
    <property type="evidence" value="ECO:0007669"/>
    <property type="project" value="InterPro"/>
</dbReference>
<accession>A0A348HD78</accession>
<evidence type="ECO:0000313" key="6">
    <source>
        <dbReference type="Proteomes" id="UP000267342"/>
    </source>
</evidence>
<dbReference type="InterPro" id="IPR009057">
    <property type="entry name" value="Homeodomain-like_sf"/>
</dbReference>
<keyword evidence="5" id="KW-0547">Nucleotide-binding</keyword>
<proteinExistence type="predicted"/>
<dbReference type="SMART" id="SM00342">
    <property type="entry name" value="HTH_ARAC"/>
    <property type="match status" value="1"/>
</dbReference>
<dbReference type="Proteomes" id="UP000267342">
    <property type="component" value="Chromosome"/>
</dbReference>
<evidence type="ECO:0000256" key="3">
    <source>
        <dbReference type="ARBA" id="ARBA00023163"/>
    </source>
</evidence>
<dbReference type="AlphaFoldDB" id="A0A348HD78"/>
<organism evidence="5 6">
    <name type="scientific">Zymobacter palmae</name>
    <dbReference type="NCBI Taxonomy" id="33074"/>
    <lineage>
        <taxon>Bacteria</taxon>
        <taxon>Pseudomonadati</taxon>
        <taxon>Pseudomonadota</taxon>
        <taxon>Gammaproteobacteria</taxon>
        <taxon>Oceanospirillales</taxon>
        <taxon>Halomonadaceae</taxon>
        <taxon>Zymobacter group</taxon>
        <taxon>Zymobacter</taxon>
    </lineage>
</organism>
<dbReference type="GO" id="GO:0043565">
    <property type="term" value="F:sequence-specific DNA binding"/>
    <property type="evidence" value="ECO:0007669"/>
    <property type="project" value="InterPro"/>
</dbReference>
<gene>
    <name evidence="5" type="ORF">ZBT109_0804</name>
</gene>
<feature type="domain" description="HTH araC/xylS-type" evidence="4">
    <location>
        <begin position="217"/>
        <end position="315"/>
    </location>
</feature>
<dbReference type="GO" id="GO:0005524">
    <property type="term" value="F:ATP binding"/>
    <property type="evidence" value="ECO:0007669"/>
    <property type="project" value="UniProtKB-KW"/>
</dbReference>
<dbReference type="PROSITE" id="PS01124">
    <property type="entry name" value="HTH_ARAC_FAMILY_2"/>
    <property type="match status" value="1"/>
</dbReference>
<dbReference type="RefSeq" id="WP_027706242.1">
    <property type="nucleotide sequence ID" value="NZ_AP018933.1"/>
</dbReference>
<evidence type="ECO:0000256" key="1">
    <source>
        <dbReference type="ARBA" id="ARBA00023015"/>
    </source>
</evidence>
<sequence length="324" mass="36856">MRERHLTDDIAISRLLDGQPVPQLDHDAQYMLRRYPVQEGMELILWRTHLSSPREFYLYDDSGRINFSCILNGKSRIIPDMRRSNNECVLETGTFYISHTSGCRGKAFYEGIFESITLSIDPVVLKQCVPNVNDILQQCEISYGYCQRNNHSAEIHGAAQMLWNALINADERGGDALATMWQKGQSLVMLSLMLEKHMEIDRCVDCPLRQPDRQKLMKAKALLLSDLTKAPTITDLARETGLSVLKVKKGFRSMFNNSVYGLFQAERMQEARRRLLCDNVSVMTVASDLGYANASHFSAAFHKQFGVLPSVFKRSIHVDGMTRL</sequence>
<dbReference type="SUPFAM" id="SSF46689">
    <property type="entry name" value="Homeodomain-like"/>
    <property type="match status" value="1"/>
</dbReference>
<dbReference type="InterPro" id="IPR053142">
    <property type="entry name" value="PchR_regulatory_protein"/>
</dbReference>
<dbReference type="Pfam" id="PF12833">
    <property type="entry name" value="HTH_18"/>
    <property type="match status" value="1"/>
</dbReference>
<dbReference type="PANTHER" id="PTHR47893">
    <property type="entry name" value="REGULATORY PROTEIN PCHR"/>
    <property type="match status" value="1"/>
</dbReference>
<protein>
    <submittedName>
        <fullName evidence="5">ATP-binding cassette, subfamily B, bacterial</fullName>
    </submittedName>
</protein>
<evidence type="ECO:0000259" key="4">
    <source>
        <dbReference type="PROSITE" id="PS01124"/>
    </source>
</evidence>
<dbReference type="InterPro" id="IPR020449">
    <property type="entry name" value="Tscrpt_reg_AraC-type_HTH"/>
</dbReference>
<dbReference type="InterPro" id="IPR018060">
    <property type="entry name" value="HTH_AraC"/>
</dbReference>
<evidence type="ECO:0000313" key="5">
    <source>
        <dbReference type="EMBL" id="BBG29580.1"/>
    </source>
</evidence>
<dbReference type="PRINTS" id="PR00032">
    <property type="entry name" value="HTHARAC"/>
</dbReference>
<evidence type="ECO:0000256" key="2">
    <source>
        <dbReference type="ARBA" id="ARBA00023125"/>
    </source>
</evidence>
<dbReference type="KEGG" id="zpl:ZBT109_0804"/>